<feature type="compositionally biased region" description="Low complexity" evidence="1">
    <location>
        <begin position="61"/>
        <end position="78"/>
    </location>
</feature>
<dbReference type="EMBL" id="CP113089">
    <property type="protein sequence ID" value="WAB80713.1"/>
    <property type="molecule type" value="Genomic_DNA"/>
</dbReference>
<dbReference type="Proteomes" id="UP001164706">
    <property type="component" value="Chromosome"/>
</dbReference>
<evidence type="ECO:0000313" key="4">
    <source>
        <dbReference type="Proteomes" id="UP001164706"/>
    </source>
</evidence>
<dbReference type="InterPro" id="IPR008258">
    <property type="entry name" value="Transglycosylase_SLT_dom_1"/>
</dbReference>
<dbReference type="KEGG" id="mdb:OVN18_09050"/>
<organism evidence="3 4">
    <name type="scientific">Microcella daejeonensis</name>
    <dbReference type="NCBI Taxonomy" id="2994971"/>
    <lineage>
        <taxon>Bacteria</taxon>
        <taxon>Bacillati</taxon>
        <taxon>Actinomycetota</taxon>
        <taxon>Actinomycetes</taxon>
        <taxon>Micrococcales</taxon>
        <taxon>Microbacteriaceae</taxon>
        <taxon>Microcella</taxon>
    </lineage>
</organism>
<reference evidence="3" key="1">
    <citation type="submission" date="2022-11" db="EMBL/GenBank/DDBJ databases">
        <title>Description of Microcella daejonensis nov. sp, isolated from riverside soil.</title>
        <authorList>
            <person name="Molina K.M."/>
            <person name="Kim S.B."/>
        </authorList>
    </citation>
    <scope>NUCLEOTIDE SEQUENCE</scope>
    <source>
        <strain evidence="3">MMS21-STM12</strain>
    </source>
</reference>
<feature type="region of interest" description="Disordered" evidence="1">
    <location>
        <begin position="47"/>
        <end position="78"/>
    </location>
</feature>
<accession>A0A9E8MJH5</accession>
<dbReference type="Gene3D" id="1.10.530.10">
    <property type="match status" value="1"/>
</dbReference>
<proteinExistence type="predicted"/>
<feature type="domain" description="Transglycosylase SLT" evidence="2">
    <location>
        <begin position="97"/>
        <end position="160"/>
    </location>
</feature>
<dbReference type="SUPFAM" id="SSF53955">
    <property type="entry name" value="Lysozyme-like"/>
    <property type="match status" value="1"/>
</dbReference>
<protein>
    <submittedName>
        <fullName evidence="3">Transglycosylase SLT domain-containing protein</fullName>
    </submittedName>
</protein>
<dbReference type="Pfam" id="PF01464">
    <property type="entry name" value="SLT"/>
    <property type="match status" value="1"/>
</dbReference>
<name>A0A9E8MJH5_9MICO</name>
<dbReference type="AlphaFoldDB" id="A0A9E8MJH5"/>
<evidence type="ECO:0000256" key="1">
    <source>
        <dbReference type="SAM" id="MobiDB-lite"/>
    </source>
</evidence>
<sequence length="175" mass="17847">MLVSIADTSAPAVAVELAAPGATTVDSQEFTASGAHSVTAQLAAYDITEPAPPPPPPPAAAPAARAGAPAAGTPDPGSAKAIAAEMVAARGWGTEQYDCLVALWQKESSWNVYAYNASSGAYGIPQSLPGSKMASVGADWQTNPATQITWGLNYIQGRYGDPCGAYASSQSRGWY</sequence>
<evidence type="ECO:0000313" key="3">
    <source>
        <dbReference type="EMBL" id="WAB80713.1"/>
    </source>
</evidence>
<evidence type="ECO:0000259" key="2">
    <source>
        <dbReference type="Pfam" id="PF01464"/>
    </source>
</evidence>
<gene>
    <name evidence="3" type="ORF">OVN18_09050</name>
</gene>
<feature type="compositionally biased region" description="Pro residues" evidence="1">
    <location>
        <begin position="50"/>
        <end position="60"/>
    </location>
</feature>
<keyword evidence="4" id="KW-1185">Reference proteome</keyword>
<dbReference type="InterPro" id="IPR023346">
    <property type="entry name" value="Lysozyme-like_dom_sf"/>
</dbReference>